<dbReference type="Gene3D" id="3.30.200.20">
    <property type="entry name" value="Phosphorylase Kinase, domain 1"/>
    <property type="match status" value="1"/>
</dbReference>
<gene>
    <name evidence="9" type="ORF">SCE1572_37985</name>
</gene>
<evidence type="ECO:0000259" key="8">
    <source>
        <dbReference type="PROSITE" id="PS50011"/>
    </source>
</evidence>
<name>S4Y2Q9_SORCE</name>
<keyword evidence="2 5" id="KW-0547">Nucleotide-binding</keyword>
<evidence type="ECO:0000256" key="3">
    <source>
        <dbReference type="ARBA" id="ARBA00022777"/>
    </source>
</evidence>
<keyword evidence="4 5" id="KW-0067">ATP-binding</keyword>
<dbReference type="PANTHER" id="PTHR43289:SF6">
    <property type="entry name" value="SERINE_THREONINE-PROTEIN KINASE NEKL-3"/>
    <property type="match status" value="1"/>
</dbReference>
<protein>
    <recommendedName>
        <fullName evidence="8">Protein kinase domain-containing protein</fullName>
    </recommendedName>
</protein>
<keyword evidence="7" id="KW-0472">Membrane</keyword>
<keyword evidence="7" id="KW-0812">Transmembrane</keyword>
<evidence type="ECO:0000256" key="7">
    <source>
        <dbReference type="SAM" id="Phobius"/>
    </source>
</evidence>
<organism evidence="9 10">
    <name type="scientific">Sorangium cellulosum So0157-2</name>
    <dbReference type="NCBI Taxonomy" id="1254432"/>
    <lineage>
        <taxon>Bacteria</taxon>
        <taxon>Pseudomonadati</taxon>
        <taxon>Myxococcota</taxon>
        <taxon>Polyangia</taxon>
        <taxon>Polyangiales</taxon>
        <taxon>Polyangiaceae</taxon>
        <taxon>Sorangium</taxon>
    </lineage>
</organism>
<feature type="transmembrane region" description="Helical" evidence="7">
    <location>
        <begin position="392"/>
        <end position="411"/>
    </location>
</feature>
<dbReference type="InterPro" id="IPR017441">
    <property type="entry name" value="Protein_kinase_ATP_BS"/>
</dbReference>
<dbReference type="InterPro" id="IPR008271">
    <property type="entry name" value="Ser/Thr_kinase_AS"/>
</dbReference>
<evidence type="ECO:0000256" key="5">
    <source>
        <dbReference type="PROSITE-ProRule" id="PRU10141"/>
    </source>
</evidence>
<proteinExistence type="predicted"/>
<dbReference type="GO" id="GO:0004674">
    <property type="term" value="F:protein serine/threonine kinase activity"/>
    <property type="evidence" value="ECO:0007669"/>
    <property type="project" value="TreeGrafter"/>
</dbReference>
<feature type="region of interest" description="Disordered" evidence="6">
    <location>
        <begin position="338"/>
        <end position="385"/>
    </location>
</feature>
<dbReference type="AlphaFoldDB" id="S4Y2Q9"/>
<feature type="compositionally biased region" description="Low complexity" evidence="6">
    <location>
        <begin position="503"/>
        <end position="513"/>
    </location>
</feature>
<dbReference type="Gene3D" id="1.10.510.10">
    <property type="entry name" value="Transferase(Phosphotransferase) domain 1"/>
    <property type="match status" value="1"/>
</dbReference>
<dbReference type="GO" id="GO:0005524">
    <property type="term" value="F:ATP binding"/>
    <property type="evidence" value="ECO:0007669"/>
    <property type="project" value="UniProtKB-UniRule"/>
</dbReference>
<feature type="domain" description="Protein kinase" evidence="8">
    <location>
        <begin position="22"/>
        <end position="294"/>
    </location>
</feature>
<evidence type="ECO:0000313" key="9">
    <source>
        <dbReference type="EMBL" id="AGP39782.1"/>
    </source>
</evidence>
<dbReference type="HOGENOM" id="CLU_000288_63_44_7"/>
<dbReference type="EMBL" id="CP003969">
    <property type="protein sequence ID" value="AGP39782.1"/>
    <property type="molecule type" value="Genomic_DNA"/>
</dbReference>
<dbReference type="InterPro" id="IPR011009">
    <property type="entry name" value="Kinase-like_dom_sf"/>
</dbReference>
<dbReference type="InterPro" id="IPR000719">
    <property type="entry name" value="Prot_kinase_dom"/>
</dbReference>
<sequence length="535" mass="54533">MPQQPAVPSGVPVPGDVLAGKYRIERVLGAGGMGVVLAAWHLVLERRVAVKFLLPEAAALPDAGARFLREARAAAALDGQHIARVLDVGTLDTGAAYMVLEYLTGDDLGHVLQTRGPLPLAEAADYLLQACEAIAEAHARGIIHRDLKPKNLFLTRRPDGTPLLKVLDFGLSKFIATGDSVKEASLTATGLIMGSIHYMSPEQIRSLKFADVRTDIWALGVILYRMLTGRHPFEGDSVTAVTAAIMMDAPVSVTTLRPDVPPAVAALVSRCLVKDPNVRVQSVTEIARVLAPFGTHRARLAFESIDRLLPEPAPRAGSSPAEAAPTVAAGAFTASSPSWVGAPESATTAPMPAPPPGTPSSPGSEAAGTAHATLPHASWGNTTRTRTPRSRMALLAGAAGACLLAGFVLAWRLTANGPAGDGAPVTSIAAPEPPPASLVAAGAATAAPGAPTVAPGAATAAPSADPTETAAPGPAVSSERPESASAGPTARPAASPPAPAPKPSASAGTASPRKPTPRPTAAPPKKPMDPGTIWN</sequence>
<dbReference type="Proteomes" id="UP000014803">
    <property type="component" value="Chromosome"/>
</dbReference>
<evidence type="ECO:0000256" key="4">
    <source>
        <dbReference type="ARBA" id="ARBA00022840"/>
    </source>
</evidence>
<keyword evidence="1" id="KW-0808">Transferase</keyword>
<feature type="transmembrane region" description="Helical" evidence="7">
    <location>
        <begin position="27"/>
        <end position="44"/>
    </location>
</feature>
<evidence type="ECO:0000313" key="10">
    <source>
        <dbReference type="Proteomes" id="UP000014803"/>
    </source>
</evidence>
<dbReference type="PROSITE" id="PS00108">
    <property type="entry name" value="PROTEIN_KINASE_ST"/>
    <property type="match status" value="1"/>
</dbReference>
<evidence type="ECO:0000256" key="1">
    <source>
        <dbReference type="ARBA" id="ARBA00022679"/>
    </source>
</evidence>
<feature type="region of interest" description="Disordered" evidence="6">
    <location>
        <begin position="447"/>
        <end position="535"/>
    </location>
</feature>
<dbReference type="Pfam" id="PF00069">
    <property type="entry name" value="Pkinase"/>
    <property type="match status" value="1"/>
</dbReference>
<dbReference type="CDD" id="cd14014">
    <property type="entry name" value="STKc_PknB_like"/>
    <property type="match status" value="1"/>
</dbReference>
<dbReference type="PATRIC" id="fig|1254432.3.peg.8607"/>
<evidence type="ECO:0000256" key="2">
    <source>
        <dbReference type="ARBA" id="ARBA00022741"/>
    </source>
</evidence>
<accession>S4Y2Q9</accession>
<dbReference type="KEGG" id="scu:SCE1572_37985"/>
<dbReference type="RefSeq" id="WP_020739478.1">
    <property type="nucleotide sequence ID" value="NC_021658.1"/>
</dbReference>
<feature type="binding site" evidence="5">
    <location>
        <position position="51"/>
    </location>
    <ligand>
        <name>ATP</name>
        <dbReference type="ChEBI" id="CHEBI:30616"/>
    </ligand>
</feature>
<dbReference type="PROSITE" id="PS50011">
    <property type="entry name" value="PROTEIN_KINASE_DOM"/>
    <property type="match status" value="1"/>
</dbReference>
<keyword evidence="7" id="KW-1133">Transmembrane helix</keyword>
<keyword evidence="3" id="KW-0418">Kinase</keyword>
<dbReference type="PANTHER" id="PTHR43289">
    <property type="entry name" value="MITOGEN-ACTIVATED PROTEIN KINASE KINASE KINASE 20-RELATED"/>
    <property type="match status" value="1"/>
</dbReference>
<reference evidence="9 10" key="1">
    <citation type="journal article" date="2013" name="Sci. Rep.">
        <title>Extraordinary expansion of a Sorangium cellulosum genome from an alkaline milieu.</title>
        <authorList>
            <person name="Han K."/>
            <person name="Li Z.F."/>
            <person name="Peng R."/>
            <person name="Zhu L.P."/>
            <person name="Zhou T."/>
            <person name="Wang L.G."/>
            <person name="Li S.G."/>
            <person name="Zhang X.B."/>
            <person name="Hu W."/>
            <person name="Wu Z.H."/>
            <person name="Qin N."/>
            <person name="Li Y.Z."/>
        </authorList>
    </citation>
    <scope>NUCLEOTIDE SEQUENCE [LARGE SCALE GENOMIC DNA]</scope>
    <source>
        <strain evidence="9 10">So0157-2</strain>
    </source>
</reference>
<evidence type="ECO:0000256" key="6">
    <source>
        <dbReference type="SAM" id="MobiDB-lite"/>
    </source>
</evidence>
<dbReference type="eggNOG" id="COG0515">
    <property type="taxonomic scope" value="Bacteria"/>
</dbReference>
<dbReference type="PROSITE" id="PS00107">
    <property type="entry name" value="PROTEIN_KINASE_ATP"/>
    <property type="match status" value="1"/>
</dbReference>
<dbReference type="SUPFAM" id="SSF56112">
    <property type="entry name" value="Protein kinase-like (PK-like)"/>
    <property type="match status" value="1"/>
</dbReference>
<feature type="compositionally biased region" description="Low complexity" evidence="6">
    <location>
        <begin position="483"/>
        <end position="493"/>
    </location>
</feature>
<feature type="compositionally biased region" description="Low complexity" evidence="6">
    <location>
        <begin position="447"/>
        <end position="472"/>
    </location>
</feature>
<dbReference type="STRING" id="1254432.SCE1572_37985"/>
<dbReference type="PRINTS" id="PR01217">
    <property type="entry name" value="PRICHEXTENSN"/>
</dbReference>
<dbReference type="SMART" id="SM00220">
    <property type="entry name" value="S_TKc"/>
    <property type="match status" value="1"/>
</dbReference>